<protein>
    <submittedName>
        <fullName evidence="2">Uncharacterized protein</fullName>
    </submittedName>
</protein>
<reference evidence="2" key="1">
    <citation type="submission" date="2020-05" db="EMBL/GenBank/DDBJ databases">
        <title>Mycena genomes resolve the evolution of fungal bioluminescence.</title>
        <authorList>
            <person name="Tsai I.J."/>
        </authorList>
    </citation>
    <scope>NUCLEOTIDE SEQUENCE</scope>
    <source>
        <strain evidence="2">160909Yilan</strain>
    </source>
</reference>
<organism evidence="2 3">
    <name type="scientific">Mycena sanguinolenta</name>
    <dbReference type="NCBI Taxonomy" id="230812"/>
    <lineage>
        <taxon>Eukaryota</taxon>
        <taxon>Fungi</taxon>
        <taxon>Dikarya</taxon>
        <taxon>Basidiomycota</taxon>
        <taxon>Agaricomycotina</taxon>
        <taxon>Agaricomycetes</taxon>
        <taxon>Agaricomycetidae</taxon>
        <taxon>Agaricales</taxon>
        <taxon>Marasmiineae</taxon>
        <taxon>Mycenaceae</taxon>
        <taxon>Mycena</taxon>
    </lineage>
</organism>
<dbReference type="OrthoDB" id="2922289at2759"/>
<evidence type="ECO:0000256" key="1">
    <source>
        <dbReference type="SAM" id="MobiDB-lite"/>
    </source>
</evidence>
<accession>A0A8H7DI88</accession>
<dbReference type="EMBL" id="JACAZH010000001">
    <property type="protein sequence ID" value="KAF7376404.1"/>
    <property type="molecule type" value="Genomic_DNA"/>
</dbReference>
<name>A0A8H7DI88_9AGAR</name>
<sequence length="294" mass="31172">MHQLLRTSEDETKGMASMKWDDFCKLMREMGFGYDPSAAGSSVRFDPPDPRDVPIFFHKRLTSGSDTIYPIMLFEFGKKLKKNYGWCEADLLPVGSPPKNIKAGPASSKPTPAAQGTTTLSAETDFLGRFFFESSSSAPHLRSPKVAVEKVDNVLPTPITIKSVENKETAAADSPEVGDEPSPATAPAACPKSPKATVKEVHDVVATVTTSEITENNKEPAVPNSPDAGEELTPPPGAGEEVNDVVPTTTALQSTENRDLVPADSEASKGPSSVPVPAPSLATEAVPSSRLSPI</sequence>
<evidence type="ECO:0000313" key="2">
    <source>
        <dbReference type="EMBL" id="KAF7376404.1"/>
    </source>
</evidence>
<dbReference type="Proteomes" id="UP000623467">
    <property type="component" value="Unassembled WGS sequence"/>
</dbReference>
<keyword evidence="3" id="KW-1185">Reference proteome</keyword>
<evidence type="ECO:0000313" key="3">
    <source>
        <dbReference type="Proteomes" id="UP000623467"/>
    </source>
</evidence>
<proteinExistence type="predicted"/>
<gene>
    <name evidence="2" type="ORF">MSAN_00055900</name>
</gene>
<comment type="caution">
    <text evidence="2">The sequence shown here is derived from an EMBL/GenBank/DDBJ whole genome shotgun (WGS) entry which is preliminary data.</text>
</comment>
<feature type="compositionally biased region" description="Polar residues" evidence="1">
    <location>
        <begin position="246"/>
        <end position="255"/>
    </location>
</feature>
<dbReference type="AlphaFoldDB" id="A0A8H7DI88"/>
<feature type="region of interest" description="Disordered" evidence="1">
    <location>
        <begin position="165"/>
        <end position="294"/>
    </location>
</feature>